<feature type="domain" description="Transcription regulator PadR N-terminal" evidence="1">
    <location>
        <begin position="13"/>
        <end position="88"/>
    </location>
</feature>
<dbReference type="AlphaFoldDB" id="A0A918RUR5"/>
<dbReference type="Gene3D" id="1.10.10.10">
    <property type="entry name" value="Winged helix-like DNA-binding domain superfamily/Winged helix DNA-binding domain"/>
    <property type="match status" value="1"/>
</dbReference>
<dbReference type="SUPFAM" id="SSF46785">
    <property type="entry name" value="Winged helix' DNA-binding domain"/>
    <property type="match status" value="1"/>
</dbReference>
<dbReference type="InterPro" id="IPR036390">
    <property type="entry name" value="WH_DNA-bd_sf"/>
</dbReference>
<sequence length="205" mass="23684">MSNSSRHATRLIVLGAVHQFQPVHGYFVRRELMTWHVDEWANMHAGSIYNALRTLKKDGYLLEDGTETEGNRPERTTYSVTEEGEVEFLRLLRQSIWNVEPFDTVSATMLVSFMYALSRKEIISALEHRLTEIDARIKTNGFNVADVAQSKTTPVYVREIFELSSARLQGEKQWTLTLLGRIKDGEYFFAGETPNMPDRRHSTRR</sequence>
<dbReference type="PANTHER" id="PTHR33169">
    <property type="entry name" value="PADR-FAMILY TRANSCRIPTIONAL REGULATOR"/>
    <property type="match status" value="1"/>
</dbReference>
<reference evidence="2" key="1">
    <citation type="journal article" date="2014" name="Int. J. Syst. Evol. Microbiol.">
        <title>Complete genome sequence of Corynebacterium casei LMG S-19264T (=DSM 44701T), isolated from a smear-ripened cheese.</title>
        <authorList>
            <consortium name="US DOE Joint Genome Institute (JGI-PGF)"/>
            <person name="Walter F."/>
            <person name="Albersmeier A."/>
            <person name="Kalinowski J."/>
            <person name="Ruckert C."/>
        </authorList>
    </citation>
    <scope>NUCLEOTIDE SEQUENCE</scope>
    <source>
        <strain evidence="2">KCTC 32437</strain>
    </source>
</reference>
<name>A0A918RUR5_9HYPH</name>
<protein>
    <submittedName>
        <fullName evidence="2">PadR family transcriptional regulator</fullName>
    </submittedName>
</protein>
<dbReference type="InterPro" id="IPR052509">
    <property type="entry name" value="Metal_resp_DNA-bind_regulator"/>
</dbReference>
<dbReference type="RefSeq" id="WP_189422268.1">
    <property type="nucleotide sequence ID" value="NZ_BMZE01000001.1"/>
</dbReference>
<proteinExistence type="predicted"/>
<dbReference type="InterPro" id="IPR005149">
    <property type="entry name" value="Tscrpt_reg_PadR_N"/>
</dbReference>
<dbReference type="Proteomes" id="UP000646579">
    <property type="component" value="Unassembled WGS sequence"/>
</dbReference>
<organism evidence="2 3">
    <name type="scientific">Devosia pacifica</name>
    <dbReference type="NCBI Taxonomy" id="1335967"/>
    <lineage>
        <taxon>Bacteria</taxon>
        <taxon>Pseudomonadati</taxon>
        <taxon>Pseudomonadota</taxon>
        <taxon>Alphaproteobacteria</taxon>
        <taxon>Hyphomicrobiales</taxon>
        <taxon>Devosiaceae</taxon>
        <taxon>Devosia</taxon>
    </lineage>
</organism>
<evidence type="ECO:0000313" key="3">
    <source>
        <dbReference type="Proteomes" id="UP000646579"/>
    </source>
</evidence>
<evidence type="ECO:0000313" key="2">
    <source>
        <dbReference type="EMBL" id="GHA09989.1"/>
    </source>
</evidence>
<dbReference type="Pfam" id="PF03551">
    <property type="entry name" value="PadR"/>
    <property type="match status" value="1"/>
</dbReference>
<dbReference type="PANTHER" id="PTHR33169:SF14">
    <property type="entry name" value="TRANSCRIPTIONAL REGULATOR RV3488"/>
    <property type="match status" value="1"/>
</dbReference>
<gene>
    <name evidence="2" type="ORF">GCM10007989_00120</name>
</gene>
<dbReference type="InterPro" id="IPR036388">
    <property type="entry name" value="WH-like_DNA-bd_sf"/>
</dbReference>
<dbReference type="EMBL" id="BMZE01000001">
    <property type="protein sequence ID" value="GHA09989.1"/>
    <property type="molecule type" value="Genomic_DNA"/>
</dbReference>
<keyword evidence="3" id="KW-1185">Reference proteome</keyword>
<accession>A0A918RUR5</accession>
<comment type="caution">
    <text evidence="2">The sequence shown here is derived from an EMBL/GenBank/DDBJ whole genome shotgun (WGS) entry which is preliminary data.</text>
</comment>
<evidence type="ECO:0000259" key="1">
    <source>
        <dbReference type="Pfam" id="PF03551"/>
    </source>
</evidence>
<reference evidence="2" key="2">
    <citation type="submission" date="2020-09" db="EMBL/GenBank/DDBJ databases">
        <authorList>
            <person name="Sun Q."/>
            <person name="Kim S."/>
        </authorList>
    </citation>
    <scope>NUCLEOTIDE SEQUENCE</scope>
    <source>
        <strain evidence="2">KCTC 32437</strain>
    </source>
</reference>